<comment type="similarity">
    <text evidence="1 5">Belongs to the eukaryotic ribosomal protein eL39 family.</text>
</comment>
<dbReference type="GeneID" id="89228439"/>
<dbReference type="InterPro" id="IPR000077">
    <property type="entry name" value="Ribosomal_eL39"/>
</dbReference>
<dbReference type="EMBL" id="SNYS01000009">
    <property type="protein sequence ID" value="TDQ68283.1"/>
    <property type="molecule type" value="Genomic_DNA"/>
</dbReference>
<name>A0A484F3V3_9EURY</name>
<keyword evidence="2 5" id="KW-0689">Ribosomal protein</keyword>
<comment type="caution">
    <text evidence="7">The sequence shown here is derived from an EMBL/GenBank/DDBJ whole genome shotgun (WGS) entry which is preliminary data.</text>
</comment>
<gene>
    <name evidence="5" type="primary">rpl39e</name>
    <name evidence="7" type="ORF">C7391_1223</name>
</gene>
<evidence type="ECO:0000256" key="3">
    <source>
        <dbReference type="ARBA" id="ARBA00023274"/>
    </source>
</evidence>
<evidence type="ECO:0000313" key="7">
    <source>
        <dbReference type="EMBL" id="TDQ68283.1"/>
    </source>
</evidence>
<dbReference type="GO" id="GO:0005840">
    <property type="term" value="C:ribosome"/>
    <property type="evidence" value="ECO:0007669"/>
    <property type="project" value="UniProtKB-KW"/>
</dbReference>
<dbReference type="Pfam" id="PF00832">
    <property type="entry name" value="Ribosomal_L39"/>
    <property type="match status" value="1"/>
</dbReference>
<dbReference type="SUPFAM" id="SSF48662">
    <property type="entry name" value="Ribosomal protein L39e"/>
    <property type="match status" value="1"/>
</dbReference>
<dbReference type="GO" id="GO:0003735">
    <property type="term" value="F:structural constituent of ribosome"/>
    <property type="evidence" value="ECO:0007669"/>
    <property type="project" value="InterPro"/>
</dbReference>
<proteinExistence type="inferred from homology"/>
<sequence length="51" mass="6142">MSKNLKGQKKRLAKAHVQNARVPVWVIIKTKRNVTSHPKRRHWRRSSMRLK</sequence>
<dbReference type="InterPro" id="IPR020083">
    <property type="entry name" value="Ribosomal_eL39_CS"/>
</dbReference>
<dbReference type="AlphaFoldDB" id="A0A484F3V3"/>
<reference evidence="7 8" key="1">
    <citation type="submission" date="2019-03" db="EMBL/GenBank/DDBJ databases">
        <title>Genomic Encyclopedia of Type Strains, Phase IV (KMG-IV): sequencing the most valuable type-strain genomes for metagenomic binning, comparative biology and taxonomic classification.</title>
        <authorList>
            <person name="Goeker M."/>
        </authorList>
    </citation>
    <scope>NUCLEOTIDE SEQUENCE [LARGE SCALE GENOMIC DNA]</scope>
    <source>
        <strain evidence="7 8">DSM 13328</strain>
    </source>
</reference>
<keyword evidence="8" id="KW-1185">Reference proteome</keyword>
<organism evidence="7 8">
    <name type="scientific">Methanimicrococcus blatticola</name>
    <dbReference type="NCBI Taxonomy" id="91560"/>
    <lineage>
        <taxon>Archaea</taxon>
        <taxon>Methanobacteriati</taxon>
        <taxon>Methanobacteriota</taxon>
        <taxon>Stenosarchaea group</taxon>
        <taxon>Methanomicrobia</taxon>
        <taxon>Methanosarcinales</taxon>
        <taxon>Methanosarcinaceae</taxon>
        <taxon>Methanimicrococcus</taxon>
    </lineage>
</organism>
<accession>A0A484F3V3</accession>
<dbReference type="RefSeq" id="WP_133517669.1">
    <property type="nucleotide sequence ID" value="NZ_JAHDUW010000004.1"/>
</dbReference>
<evidence type="ECO:0000256" key="4">
    <source>
        <dbReference type="ARBA" id="ARBA00035234"/>
    </source>
</evidence>
<dbReference type="OrthoDB" id="65887at2157"/>
<evidence type="ECO:0000256" key="6">
    <source>
        <dbReference type="SAM" id="MobiDB-lite"/>
    </source>
</evidence>
<dbReference type="GO" id="GO:1990904">
    <property type="term" value="C:ribonucleoprotein complex"/>
    <property type="evidence" value="ECO:0007669"/>
    <property type="project" value="UniProtKB-KW"/>
</dbReference>
<evidence type="ECO:0000256" key="1">
    <source>
        <dbReference type="ARBA" id="ARBA00009339"/>
    </source>
</evidence>
<dbReference type="Proteomes" id="UP000294855">
    <property type="component" value="Unassembled WGS sequence"/>
</dbReference>
<feature type="region of interest" description="Disordered" evidence="6">
    <location>
        <begin position="32"/>
        <end position="51"/>
    </location>
</feature>
<dbReference type="Gene3D" id="1.10.1620.10">
    <property type="entry name" value="Ribosomal protein L39e"/>
    <property type="match status" value="1"/>
</dbReference>
<dbReference type="FunFam" id="1.10.1620.10:FF:000001">
    <property type="entry name" value="60S ribosomal protein-like L39"/>
    <property type="match status" value="1"/>
</dbReference>
<dbReference type="HAMAP" id="MF_00629">
    <property type="entry name" value="Ribosomal_eL39"/>
    <property type="match status" value="1"/>
</dbReference>
<evidence type="ECO:0000313" key="8">
    <source>
        <dbReference type="Proteomes" id="UP000294855"/>
    </source>
</evidence>
<keyword evidence="3 5" id="KW-0687">Ribonucleoprotein</keyword>
<evidence type="ECO:0000256" key="5">
    <source>
        <dbReference type="HAMAP-Rule" id="MF_00629"/>
    </source>
</evidence>
<dbReference type="PROSITE" id="PS00051">
    <property type="entry name" value="RIBOSOMAL_L39E"/>
    <property type="match status" value="1"/>
</dbReference>
<dbReference type="InterPro" id="IPR023626">
    <property type="entry name" value="Ribosomal_eL39_dom_sf"/>
</dbReference>
<dbReference type="NCBIfam" id="NF002316">
    <property type="entry name" value="PRK01242.1"/>
    <property type="match status" value="1"/>
</dbReference>
<evidence type="ECO:0000256" key="2">
    <source>
        <dbReference type="ARBA" id="ARBA00022980"/>
    </source>
</evidence>
<dbReference type="GO" id="GO:0006412">
    <property type="term" value="P:translation"/>
    <property type="evidence" value="ECO:0007669"/>
    <property type="project" value="UniProtKB-UniRule"/>
</dbReference>
<protein>
    <recommendedName>
        <fullName evidence="4 5">Large ribosomal subunit protein eL39</fullName>
    </recommendedName>
</protein>